<evidence type="ECO:0000256" key="2">
    <source>
        <dbReference type="ARBA" id="ARBA00022723"/>
    </source>
</evidence>
<evidence type="ECO:0000256" key="7">
    <source>
        <dbReference type="ARBA" id="ARBA00023242"/>
    </source>
</evidence>
<dbReference type="GO" id="GO:0046872">
    <property type="term" value="F:metal ion binding"/>
    <property type="evidence" value="ECO:0007669"/>
    <property type="project" value="UniProtKB-KW"/>
</dbReference>
<comment type="subcellular location">
    <subcellularLocation>
        <location evidence="1">Nucleus</location>
    </subcellularLocation>
</comment>
<dbReference type="OMA" id="AESEAWN"/>
<keyword evidence="3" id="KW-0862">Zinc</keyword>
<evidence type="ECO:0000256" key="4">
    <source>
        <dbReference type="ARBA" id="ARBA00023015"/>
    </source>
</evidence>
<dbReference type="PANTHER" id="PTHR31668:SF18">
    <property type="entry name" value="MALTOSE FERMENTATION REGULATORY PROTEIN MAL13-RELATED"/>
    <property type="match status" value="1"/>
</dbReference>
<accession>E9EID6</accession>
<evidence type="ECO:0000313" key="9">
    <source>
        <dbReference type="Proteomes" id="UP000002499"/>
    </source>
</evidence>
<keyword evidence="7" id="KW-0539">Nucleus</keyword>
<proteinExistence type="predicted"/>
<dbReference type="HOGENOM" id="CLU_016574_7_2_1"/>
<organism evidence="9">
    <name type="scientific">Metarhizium acridum (strain CQMa 102)</name>
    <dbReference type="NCBI Taxonomy" id="655827"/>
    <lineage>
        <taxon>Eukaryota</taxon>
        <taxon>Fungi</taxon>
        <taxon>Dikarya</taxon>
        <taxon>Ascomycota</taxon>
        <taxon>Pezizomycotina</taxon>
        <taxon>Sordariomycetes</taxon>
        <taxon>Hypocreomycetidae</taxon>
        <taxon>Hypocreales</taxon>
        <taxon>Clavicipitaceae</taxon>
        <taxon>Metarhizium</taxon>
    </lineage>
</organism>
<dbReference type="InterPro" id="IPR050797">
    <property type="entry name" value="Carb_Metab_Trans_Reg"/>
</dbReference>
<dbReference type="CDD" id="cd12148">
    <property type="entry name" value="fungal_TF_MHR"/>
    <property type="match status" value="1"/>
</dbReference>
<dbReference type="eggNOG" id="ENOG502RXSB">
    <property type="taxonomic scope" value="Eukaryota"/>
</dbReference>
<dbReference type="InParanoid" id="E9EID6"/>
<dbReference type="PANTHER" id="PTHR31668">
    <property type="entry name" value="GLUCOSE TRANSPORT TRANSCRIPTION REGULATOR RGT1-RELATED-RELATED"/>
    <property type="match status" value="1"/>
</dbReference>
<dbReference type="GO" id="GO:0005634">
    <property type="term" value="C:nucleus"/>
    <property type="evidence" value="ECO:0007669"/>
    <property type="project" value="UniProtKB-SubCell"/>
</dbReference>
<dbReference type="EMBL" id="GL698635">
    <property type="protein sequence ID" value="EFY84332.1"/>
    <property type="molecule type" value="Genomic_DNA"/>
</dbReference>
<dbReference type="GO" id="GO:0003677">
    <property type="term" value="F:DNA binding"/>
    <property type="evidence" value="ECO:0007669"/>
    <property type="project" value="UniProtKB-KW"/>
</dbReference>
<keyword evidence="2" id="KW-0479">Metal-binding</keyword>
<evidence type="ECO:0000256" key="6">
    <source>
        <dbReference type="ARBA" id="ARBA00023163"/>
    </source>
</evidence>
<keyword evidence="9" id="KW-1185">Reference proteome</keyword>
<dbReference type="Proteomes" id="UP000002499">
    <property type="component" value="Unassembled WGS sequence"/>
</dbReference>
<dbReference type="GeneID" id="19253945"/>
<gene>
    <name evidence="8" type="ORF">MAC_09634</name>
</gene>
<keyword evidence="4" id="KW-0805">Transcription regulation</keyword>
<keyword evidence="5" id="KW-0238">DNA-binding</keyword>
<dbReference type="OrthoDB" id="2534600at2759"/>
<dbReference type="KEGG" id="maw:19253945"/>
<reference evidence="8 9" key="1">
    <citation type="journal article" date="2011" name="PLoS Genet.">
        <title>Genome sequencing and comparative transcriptomics of the model entomopathogenic fungi Metarhizium anisopliae and M. acridum.</title>
        <authorList>
            <person name="Gao Q."/>
            <person name="Jin K."/>
            <person name="Ying S.H."/>
            <person name="Zhang Y."/>
            <person name="Xiao G."/>
            <person name="Shang Y."/>
            <person name="Duan Z."/>
            <person name="Hu X."/>
            <person name="Xie X.Q."/>
            <person name="Zhou G."/>
            <person name="Peng G."/>
            <person name="Luo Z."/>
            <person name="Huang W."/>
            <person name="Wang B."/>
            <person name="Fang W."/>
            <person name="Wang S."/>
            <person name="Zhong Y."/>
            <person name="Ma L.J."/>
            <person name="St Leger R.J."/>
            <person name="Zhao G.P."/>
            <person name="Pei Y."/>
            <person name="Feng M.G."/>
            <person name="Xia Y."/>
            <person name="Wang C."/>
        </authorList>
    </citation>
    <scope>NUCLEOTIDE SEQUENCE [LARGE SCALE GENOMIC DNA]</scope>
    <source>
        <strain evidence="8 9">CQMa 102</strain>
    </source>
</reference>
<dbReference type="AlphaFoldDB" id="E9EID6"/>
<evidence type="ECO:0000256" key="5">
    <source>
        <dbReference type="ARBA" id="ARBA00023125"/>
    </source>
</evidence>
<protein>
    <submittedName>
        <fullName evidence="8">AflYd/ sugR/ sugar regulator</fullName>
    </submittedName>
</protein>
<keyword evidence="6" id="KW-0804">Transcription</keyword>
<evidence type="ECO:0000256" key="3">
    <source>
        <dbReference type="ARBA" id="ARBA00022833"/>
    </source>
</evidence>
<evidence type="ECO:0000313" key="8">
    <source>
        <dbReference type="EMBL" id="EFY84332.1"/>
    </source>
</evidence>
<evidence type="ECO:0000256" key="1">
    <source>
        <dbReference type="ARBA" id="ARBA00004123"/>
    </source>
</evidence>
<sequence length="497" mass="55457">MDILYDVTGSHPTSSYNVIICGTTGCKNTAVLEWAETWTWRQRPAGSRGQKARGLCVGRLTQNSVTPRPLTGSGSSPASASSNEAASSLDFIAPTCPRRLPVVVDVDDLIAKLILDVNDLESYALAASVCAASIAQLRLPEHTELCEATISSYRFARDAQTIREQYDYRECQKLSSILTPFFLHIYFANASKIRTAAVYLRESISSVHWLGLDRQETYESLEQKEGSLKLRIFWILFISERTFCAQNCFPALLVPIDQRPPCEETDTEFGSITRAFSSLTHLFSHLKSNIMETSSSHRPVLDPDKVAIAQSDLCALALNSSFTEVQQVDLFVTRQWIRLLIWEYTMRHYKMSRNSSNQAFSLLLPVTIARELLCLFPSVSADSIFAHGYGMELKVFRMADALLDILACSPGSTKKDGICAGMGDILHSLKNVLLEIGGVRSSFLDKLQVRMSNSELARRPWPYLSTRFPSGQERNAVREADSHLEAEADALRIHPIQ</sequence>
<name>E9EID6_METAQ</name>